<evidence type="ECO:0000256" key="1">
    <source>
        <dbReference type="SAM" id="MobiDB-lite"/>
    </source>
</evidence>
<feature type="chain" id="PRO_5045984809" evidence="2">
    <location>
        <begin position="17"/>
        <end position="257"/>
    </location>
</feature>
<dbReference type="Proteomes" id="UP001165060">
    <property type="component" value="Unassembled WGS sequence"/>
</dbReference>
<comment type="caution">
    <text evidence="3">The sequence shown here is derived from an EMBL/GenBank/DDBJ whole genome shotgun (WGS) entry which is preliminary data.</text>
</comment>
<name>A0ABQ6M6T7_9STRA</name>
<feature type="region of interest" description="Disordered" evidence="1">
    <location>
        <begin position="37"/>
        <end position="65"/>
    </location>
</feature>
<sequence>MKTPAIVMAVLLPVAAQHASDRYFDFACPLYSLDSSSCTPGSPDPSPLASSLRAASDPSERASMKSTYLSARASAAPEAKLSGSAAEAMYDELVMGSRKQAAERRQREAPKRAGGERAGGVAAEIKKLRGLVDRLSPNDPRRVDAVARLEKLYRDAPKSASSSLSIDPEVTRSIMSLRKSLSDDSLNSAAKASIVKQIKSLEKSAALAAEYAEASGGGGRRAEENEEQRSEREIKEVMSDMTLGMSIRRKAEQPIFS</sequence>
<evidence type="ECO:0000313" key="4">
    <source>
        <dbReference type="Proteomes" id="UP001165060"/>
    </source>
</evidence>
<feature type="signal peptide" evidence="2">
    <location>
        <begin position="1"/>
        <end position="16"/>
    </location>
</feature>
<dbReference type="EMBL" id="BRYB01000016">
    <property type="protein sequence ID" value="GMI20554.1"/>
    <property type="molecule type" value="Genomic_DNA"/>
</dbReference>
<keyword evidence="2" id="KW-0732">Signal</keyword>
<feature type="compositionally biased region" description="Low complexity" evidence="1">
    <location>
        <begin position="47"/>
        <end position="57"/>
    </location>
</feature>
<protein>
    <submittedName>
        <fullName evidence="3">Uncharacterized protein</fullName>
    </submittedName>
</protein>
<reference evidence="3 4" key="1">
    <citation type="journal article" date="2023" name="Commun. Biol.">
        <title>Genome analysis of Parmales, the sister group of diatoms, reveals the evolutionary specialization of diatoms from phago-mixotrophs to photoautotrophs.</title>
        <authorList>
            <person name="Ban H."/>
            <person name="Sato S."/>
            <person name="Yoshikawa S."/>
            <person name="Yamada K."/>
            <person name="Nakamura Y."/>
            <person name="Ichinomiya M."/>
            <person name="Sato N."/>
            <person name="Blanc-Mathieu R."/>
            <person name="Endo H."/>
            <person name="Kuwata A."/>
            <person name="Ogata H."/>
        </authorList>
    </citation>
    <scope>NUCLEOTIDE SEQUENCE [LARGE SCALE GENOMIC DNA]</scope>
</reference>
<organism evidence="3 4">
    <name type="scientific">Tetraparma gracilis</name>
    <dbReference type="NCBI Taxonomy" id="2962635"/>
    <lineage>
        <taxon>Eukaryota</taxon>
        <taxon>Sar</taxon>
        <taxon>Stramenopiles</taxon>
        <taxon>Ochrophyta</taxon>
        <taxon>Bolidophyceae</taxon>
        <taxon>Parmales</taxon>
        <taxon>Triparmaceae</taxon>
        <taxon>Tetraparma</taxon>
    </lineage>
</organism>
<feature type="region of interest" description="Disordered" evidence="1">
    <location>
        <begin position="212"/>
        <end position="257"/>
    </location>
</feature>
<feature type="compositionally biased region" description="Basic and acidic residues" evidence="1">
    <location>
        <begin position="100"/>
        <end position="115"/>
    </location>
</feature>
<keyword evidence="4" id="KW-1185">Reference proteome</keyword>
<feature type="compositionally biased region" description="Basic and acidic residues" evidence="1">
    <location>
        <begin position="220"/>
        <end position="238"/>
    </location>
</feature>
<evidence type="ECO:0000256" key="2">
    <source>
        <dbReference type="SAM" id="SignalP"/>
    </source>
</evidence>
<accession>A0ABQ6M6T7</accession>
<gene>
    <name evidence="3" type="ORF">TeGR_g13521</name>
</gene>
<proteinExistence type="predicted"/>
<evidence type="ECO:0000313" key="3">
    <source>
        <dbReference type="EMBL" id="GMI20554.1"/>
    </source>
</evidence>
<feature type="region of interest" description="Disordered" evidence="1">
    <location>
        <begin position="97"/>
        <end position="118"/>
    </location>
</feature>